<dbReference type="Gene3D" id="2.60.40.3440">
    <property type="match status" value="1"/>
</dbReference>
<sequence length="1049" mass="113079">MKRFLLSLVLVLLSINTLFAQRDTEHWFAPMMSRAGMGSHAQAIYFSTDSTTPFPVEIYNDNVLIGTVTISKGLPQTFNLLATTPAPGLPTSANLVATTQSQVFTPINKGIYTKAAKPYYANLRLSITSHGEILVSKGKAGIGKKFYAAYAPITEAGNTLYNFTTGILATENNTVVTVSGYSSNVVFSNGTTGATTPSMSFTLNKGQSYIIEGQGTQSGNQTGFIGAKIEADKPVSVTNGNFNGQFSWGPVGSSSDIIMDQSVPVDRLGNEFVLVKGNGNVAAQMEDALIIATENNTEVQINGGPVVATLNEGQFYRVNGPNNTTPANNVNYIDQGNGHNNMYIKTSKNVYVYQLLAGLATSIATLGYNYIPPLNCFLPRKIDEIASINDLNGTTNDIKLNILTEAGATVTYNVGSGPAITPAATQGPYPVTGTTAWVSYSIPGLAGNITVTSSKAVTAGIAGGSGAVGYGGYFAGFSSIPVIAKKTGECVPGIVLEVDDSYEGYQWYLNGVAIPGATQNTYTPTQAGNYTVQVSMGTCPPITTPIYKVFACLRNTTANLNACATKVITPAFSFTTSQVPVASTVTILTYPTHGTATLNTSNGQITYVPNTGYTGPDTIVYQFCGNAAEFIDCEHVTLNLNVVPFILTDKTIKTCQYNGKGFFDLTTAEVTLLDPVVKKFYPTLADLNAGTNLITNPTNYLSSAGFVYVQVTTTEGCIGSAKITLAFYPSPIVNEATMSECFLETDETKASFDLTTANVSSETPITKKYYPTFVDASNGTNEILNADTYISGNGEVYIRVYNDNQCYAIAKVILKVIPPKRSPILVDKIICVDARTTLDAGPGYMSYRWSTGATTQSISNVPIGDYWVILEDNGCFVKQLVSVKKAVEPVITEIEISNTTVTVHVSGGKAPFQYAVDAPTNWQDSNVFTGLSRGQHTFYVKDAYNCNPISVEITVPNLINAITPNGDNKNDVIDYSELAYKDNLTFVIYDRYGNKIFTGDKFNNYKWDGKHFDKKIVTGTYWYHINWNEPNKNKTPIKYTGWILVKNID</sequence>
<accession>A0A1M5ISX3</accession>
<reference evidence="4" key="1">
    <citation type="submission" date="2016-11" db="EMBL/GenBank/DDBJ databases">
        <authorList>
            <person name="Varghese N."/>
            <person name="Submissions S."/>
        </authorList>
    </citation>
    <scope>NUCLEOTIDE SEQUENCE [LARGE SCALE GENOMIC DNA]</scope>
    <source>
        <strain evidence="4">DSM 27619</strain>
    </source>
</reference>
<dbReference type="OrthoDB" id="9765926at2"/>
<feature type="signal peptide" evidence="1">
    <location>
        <begin position="1"/>
        <end position="20"/>
    </location>
</feature>
<protein>
    <submittedName>
        <fullName evidence="3">Gliding motility-associated C-terminal domain-containing protein</fullName>
    </submittedName>
</protein>
<dbReference type="Pfam" id="PF13585">
    <property type="entry name" value="CHU_C"/>
    <property type="match status" value="1"/>
</dbReference>
<dbReference type="Pfam" id="PF17963">
    <property type="entry name" value="Big_9"/>
    <property type="match status" value="1"/>
</dbReference>
<evidence type="ECO:0000256" key="1">
    <source>
        <dbReference type="SAM" id="SignalP"/>
    </source>
</evidence>
<gene>
    <name evidence="3" type="ORF">SAMN05443633_11356</name>
</gene>
<feature type="chain" id="PRO_5012725471" evidence="1">
    <location>
        <begin position="21"/>
        <end position="1049"/>
    </location>
</feature>
<evidence type="ECO:0000259" key="2">
    <source>
        <dbReference type="Pfam" id="PF17517"/>
    </source>
</evidence>
<proteinExistence type="predicted"/>
<dbReference type="Proteomes" id="UP000184518">
    <property type="component" value="Unassembled WGS sequence"/>
</dbReference>
<dbReference type="STRING" id="1416778.SAMN05443633_11356"/>
<evidence type="ECO:0000313" key="3">
    <source>
        <dbReference type="EMBL" id="SHG31305.1"/>
    </source>
</evidence>
<dbReference type="AlphaFoldDB" id="A0A1M5ISX3"/>
<evidence type="ECO:0000313" key="4">
    <source>
        <dbReference type="Proteomes" id="UP000184518"/>
    </source>
</evidence>
<dbReference type="Pfam" id="PF17517">
    <property type="entry name" value="IgGFc_binding"/>
    <property type="match status" value="1"/>
</dbReference>
<organism evidence="3 4">
    <name type="scientific">Chryseobacterium arachidis</name>
    <dbReference type="NCBI Taxonomy" id="1416778"/>
    <lineage>
        <taxon>Bacteria</taxon>
        <taxon>Pseudomonadati</taxon>
        <taxon>Bacteroidota</taxon>
        <taxon>Flavobacteriia</taxon>
        <taxon>Flavobacteriales</taxon>
        <taxon>Weeksellaceae</taxon>
        <taxon>Chryseobacterium group</taxon>
        <taxon>Chryseobacterium</taxon>
    </lineage>
</organism>
<dbReference type="InterPro" id="IPR026341">
    <property type="entry name" value="T9SS_type_B"/>
</dbReference>
<dbReference type="RefSeq" id="WP_072961873.1">
    <property type="nucleotide sequence ID" value="NZ_FQUT01000013.1"/>
</dbReference>
<dbReference type="InterPro" id="IPR035234">
    <property type="entry name" value="IgGFc-bd_N"/>
</dbReference>
<name>A0A1M5ISX3_9FLAO</name>
<keyword evidence="4" id="KW-1185">Reference proteome</keyword>
<keyword evidence="1" id="KW-0732">Signal</keyword>
<feature type="domain" description="IgGFc-binding protein N-terminal" evidence="2">
    <location>
        <begin position="135"/>
        <end position="463"/>
    </location>
</feature>
<dbReference type="NCBIfam" id="TIGR04131">
    <property type="entry name" value="Bac_Flav_CTERM"/>
    <property type="match status" value="1"/>
</dbReference>
<dbReference type="EMBL" id="FQUT01000013">
    <property type="protein sequence ID" value="SHG31305.1"/>
    <property type="molecule type" value="Genomic_DNA"/>
</dbReference>